<reference evidence="7 8" key="2">
    <citation type="submission" date="2019-01" db="EMBL/GenBank/DDBJ databases">
        <title>Motilimonas pumilus sp. nov., isolated from the gut of sea cucumber (Apostichopus japonicus).</title>
        <authorList>
            <person name="Wang F.-Q."/>
            <person name="Ren L.-H."/>
            <person name="Lin Y.-W."/>
            <person name="Sun G.-H."/>
            <person name="Du Z.-J."/>
            <person name="Zhao J.-X."/>
            <person name="Liu X.-J."/>
            <person name="Liu L.-J."/>
        </authorList>
    </citation>
    <scope>NUCLEOTIDE SEQUENCE [LARGE SCALE GENOMIC DNA]</scope>
    <source>
        <strain evidence="7 8">PLHSC7-2</strain>
    </source>
</reference>
<evidence type="ECO:0000256" key="2">
    <source>
        <dbReference type="ARBA" id="ARBA00005752"/>
    </source>
</evidence>
<comment type="similarity">
    <text evidence="2">Belongs to the asparagine synthetase family.</text>
</comment>
<dbReference type="EMBL" id="QZCH01000002">
    <property type="protein sequence ID" value="RJG50647.1"/>
    <property type="molecule type" value="Genomic_DNA"/>
</dbReference>
<dbReference type="GO" id="GO:0006529">
    <property type="term" value="P:asparagine biosynthetic process"/>
    <property type="evidence" value="ECO:0007669"/>
    <property type="project" value="InterPro"/>
</dbReference>
<evidence type="ECO:0000256" key="3">
    <source>
        <dbReference type="ARBA" id="ARBA00012737"/>
    </source>
</evidence>
<evidence type="ECO:0000256" key="1">
    <source>
        <dbReference type="ARBA" id="ARBA00005187"/>
    </source>
</evidence>
<dbReference type="PIRSF" id="PIRSF001589">
    <property type="entry name" value="Asn_synthetase_glu-h"/>
    <property type="match status" value="1"/>
</dbReference>
<protein>
    <recommendedName>
        <fullName evidence="3">asparagine synthase (glutamine-hydrolyzing)</fullName>
        <ecNumber evidence="3">6.3.5.4</ecNumber>
    </recommendedName>
</protein>
<dbReference type="GO" id="GO:0004066">
    <property type="term" value="F:asparagine synthase (glutamine-hydrolyzing) activity"/>
    <property type="evidence" value="ECO:0007669"/>
    <property type="project" value="UniProtKB-EC"/>
</dbReference>
<comment type="caution">
    <text evidence="7">The sequence shown here is derived from an EMBL/GenBank/DDBJ whole genome shotgun (WGS) entry which is preliminary data.</text>
</comment>
<dbReference type="SUPFAM" id="SSF52402">
    <property type="entry name" value="Adenine nucleotide alpha hydrolases-like"/>
    <property type="match status" value="1"/>
</dbReference>
<dbReference type="Gene3D" id="3.60.20.10">
    <property type="entry name" value="Glutamine Phosphoribosylpyrophosphate, subunit 1, domain 1"/>
    <property type="match status" value="1"/>
</dbReference>
<reference evidence="7 8" key="1">
    <citation type="submission" date="2018-09" db="EMBL/GenBank/DDBJ databases">
        <authorList>
            <person name="Wang F."/>
        </authorList>
    </citation>
    <scope>NUCLEOTIDE SEQUENCE [LARGE SCALE GENOMIC DNA]</scope>
    <source>
        <strain evidence="7 8">PLHSC7-2</strain>
    </source>
</reference>
<dbReference type="RefSeq" id="WP_119909448.1">
    <property type="nucleotide sequence ID" value="NZ_QZCH01000002.1"/>
</dbReference>
<accession>A0A418YJ54</accession>
<dbReference type="AlphaFoldDB" id="A0A418YJ54"/>
<proteinExistence type="inferred from homology"/>
<name>A0A418YJ54_9GAMM</name>
<dbReference type="InterPro" id="IPR051786">
    <property type="entry name" value="ASN_synthetase/amidase"/>
</dbReference>
<dbReference type="Pfam" id="PF00733">
    <property type="entry name" value="Asn_synthase"/>
    <property type="match status" value="1"/>
</dbReference>
<feature type="site" description="Important for beta-aspartyl-AMP intermediate formation" evidence="5">
    <location>
        <position position="326"/>
    </location>
</feature>
<dbReference type="PANTHER" id="PTHR43284">
    <property type="entry name" value="ASPARAGINE SYNTHETASE (GLUTAMINE-HYDROLYZING)"/>
    <property type="match status" value="1"/>
</dbReference>
<dbReference type="PANTHER" id="PTHR43284:SF1">
    <property type="entry name" value="ASPARAGINE SYNTHETASE"/>
    <property type="match status" value="1"/>
</dbReference>
<evidence type="ECO:0000313" key="8">
    <source>
        <dbReference type="Proteomes" id="UP000283255"/>
    </source>
</evidence>
<keyword evidence="8" id="KW-1185">Reference proteome</keyword>
<dbReference type="InterPro" id="IPR001962">
    <property type="entry name" value="Asn_synthase"/>
</dbReference>
<dbReference type="InterPro" id="IPR006426">
    <property type="entry name" value="Asn_synth_AEB"/>
</dbReference>
<comment type="catalytic activity">
    <reaction evidence="4">
        <text>L-aspartate + L-glutamine + ATP + H2O = L-asparagine + L-glutamate + AMP + diphosphate + H(+)</text>
        <dbReference type="Rhea" id="RHEA:12228"/>
        <dbReference type="ChEBI" id="CHEBI:15377"/>
        <dbReference type="ChEBI" id="CHEBI:15378"/>
        <dbReference type="ChEBI" id="CHEBI:29985"/>
        <dbReference type="ChEBI" id="CHEBI:29991"/>
        <dbReference type="ChEBI" id="CHEBI:30616"/>
        <dbReference type="ChEBI" id="CHEBI:33019"/>
        <dbReference type="ChEBI" id="CHEBI:58048"/>
        <dbReference type="ChEBI" id="CHEBI:58359"/>
        <dbReference type="ChEBI" id="CHEBI:456215"/>
        <dbReference type="EC" id="6.3.5.4"/>
    </reaction>
</comment>
<dbReference type="OrthoDB" id="9763290at2"/>
<dbReference type="EC" id="6.3.5.4" evidence="3"/>
<evidence type="ECO:0000256" key="4">
    <source>
        <dbReference type="ARBA" id="ARBA00048741"/>
    </source>
</evidence>
<comment type="pathway">
    <text evidence="1">Amino-acid biosynthesis; L-asparagine biosynthesis; L-asparagine from L-aspartate (L-Gln route): step 1/1.</text>
</comment>
<dbReference type="CDD" id="cd01991">
    <property type="entry name" value="Asn_synthase_B_C"/>
    <property type="match status" value="1"/>
</dbReference>
<evidence type="ECO:0000256" key="5">
    <source>
        <dbReference type="PIRSR" id="PIRSR001589-3"/>
    </source>
</evidence>
<organism evidence="7 8">
    <name type="scientific">Motilimonas pumila</name>
    <dbReference type="NCBI Taxonomy" id="2303987"/>
    <lineage>
        <taxon>Bacteria</taxon>
        <taxon>Pseudomonadati</taxon>
        <taxon>Pseudomonadota</taxon>
        <taxon>Gammaproteobacteria</taxon>
        <taxon>Alteromonadales</taxon>
        <taxon>Alteromonadales genera incertae sedis</taxon>
        <taxon>Motilimonas</taxon>
    </lineage>
</organism>
<feature type="domain" description="Asparagine synthetase" evidence="6">
    <location>
        <begin position="204"/>
        <end position="585"/>
    </location>
</feature>
<evidence type="ECO:0000259" key="6">
    <source>
        <dbReference type="Pfam" id="PF00733"/>
    </source>
</evidence>
<dbReference type="Gene3D" id="3.40.50.620">
    <property type="entry name" value="HUPs"/>
    <property type="match status" value="2"/>
</dbReference>
<dbReference type="InterPro" id="IPR014729">
    <property type="entry name" value="Rossmann-like_a/b/a_fold"/>
</dbReference>
<dbReference type="SUPFAM" id="SSF56235">
    <property type="entry name" value="N-terminal nucleophile aminohydrolases (Ntn hydrolases)"/>
    <property type="match status" value="1"/>
</dbReference>
<dbReference type="InterPro" id="IPR029055">
    <property type="entry name" value="Ntn_hydrolases_N"/>
</dbReference>
<dbReference type="GO" id="GO:0005829">
    <property type="term" value="C:cytosol"/>
    <property type="evidence" value="ECO:0007669"/>
    <property type="project" value="TreeGrafter"/>
</dbReference>
<evidence type="ECO:0000313" key="7">
    <source>
        <dbReference type="EMBL" id="RJG50647.1"/>
    </source>
</evidence>
<gene>
    <name evidence="7" type="ORF">D1Z90_04015</name>
</gene>
<dbReference type="Proteomes" id="UP000283255">
    <property type="component" value="Unassembled WGS sequence"/>
</dbReference>
<sequence>MDAFVGIVSPSRSPLKRCDALHQQQLGRMQLASSQPDLLLPPQAGSSLSFFGRPQWQSQPLCRQQSQQDFQLSFQKDQQRALDTLNGSFVLLAYQNERLSLFTDPFASQGIYYCQLGERFMFANKLGLLLQQLPQMPELDPQAIYHYLYFHMIPSPDTIYQGIKKMRPGEKLEFDKGQLTTHNYFQPQFVEQTGTSHTKLAEQLQHTLADAVARNVDTGSTGSFLSGGLDSSTITGLLNQQQPQSPSFSIGFDVEKYNELPWARLTSRHFNSQSHEYTVTADETADIIPIIAAGQDEPFGNSSVIPTYFCARFAQQQGQQVLLAGDGGDELFAGNERYAKQQVFELYHKLPRPLRQQVFDRSGQSSWCQRTKGLQKLASYVNQANVPLPDRLQSYNFIHRMGAKHFLKQDFIESIHLAQPDKMNRTRYHQPANASSLNRMLWLDWKHTLADNDLKKVSNMCQLAGVEVRYPMLDREVVDLSCQIPSNMKLPFGKLRHFYKQSFKSFLPLELQTKPKHGFGLPFGMWAKQHKGLQSLAQSGIATLSDMDIFNPDLLHQVTHLHQQEHAEYYGEMMWILMMLGLWMQQHQDLKLAFNRDNAA</sequence>